<feature type="domain" description="DUF2344" evidence="1">
    <location>
        <begin position="1"/>
        <end position="167"/>
    </location>
</feature>
<dbReference type="Proteomes" id="UP000075221">
    <property type="component" value="Chromosome"/>
</dbReference>
<dbReference type="Pfam" id="PF10105">
    <property type="entry name" value="DUF2344"/>
    <property type="match status" value="1"/>
</dbReference>
<organism evidence="2 4">
    <name type="scientific">Acidipropionibacterium acidipropionici</name>
    <dbReference type="NCBI Taxonomy" id="1748"/>
    <lineage>
        <taxon>Bacteria</taxon>
        <taxon>Bacillati</taxon>
        <taxon>Actinomycetota</taxon>
        <taxon>Actinomycetes</taxon>
        <taxon>Propionibacteriales</taxon>
        <taxon>Propionibacteriaceae</taxon>
        <taxon>Acidipropionibacterium</taxon>
    </lineage>
</organism>
<evidence type="ECO:0000313" key="5">
    <source>
        <dbReference type="Proteomes" id="UP000178666"/>
    </source>
</evidence>
<proteinExistence type="predicted"/>
<dbReference type="NCBIfam" id="TIGR03936">
    <property type="entry name" value="sam_1_link_chp"/>
    <property type="match status" value="1"/>
</dbReference>
<protein>
    <submittedName>
        <fullName evidence="2">Radical SAM protein</fullName>
    </submittedName>
</protein>
<dbReference type="AlphaFoldDB" id="A0AAC8YHX8"/>
<reference evidence="3 5" key="1">
    <citation type="journal article" date="2016" name="Plant Dis.">
        <title>Improved production of propionic acid using genome shuffling.</title>
        <authorList>
            <person name="Luna-Flores C.H."/>
            <person name="Palfreyman R.W."/>
            <person name="Kromer J.O."/>
            <person name="Nielsen L.K."/>
            <person name="Marcellin E."/>
        </authorList>
    </citation>
    <scope>NUCLEOTIDE SEQUENCE [LARGE SCALE GENOMIC DNA]</scope>
    <source>
        <strain evidence="3 5">F3E8</strain>
    </source>
</reference>
<evidence type="ECO:0000313" key="4">
    <source>
        <dbReference type="Proteomes" id="UP000075221"/>
    </source>
</evidence>
<dbReference type="EMBL" id="CP014352">
    <property type="protein sequence ID" value="AMS06829.1"/>
    <property type="molecule type" value="Genomic_DNA"/>
</dbReference>
<keyword evidence="5" id="KW-1185">Reference proteome</keyword>
<dbReference type="EMBL" id="CP015970">
    <property type="protein sequence ID" value="AOZ45613.1"/>
    <property type="molecule type" value="Genomic_DNA"/>
</dbReference>
<reference evidence="2 4" key="2">
    <citation type="submission" date="2016-02" db="EMBL/GenBank/DDBJ databases">
        <title>Complete Genome Sequence of Propionibacterium acidipropionici ATCC 55737.</title>
        <authorList>
            <person name="Luna Flores C.H."/>
            <person name="Nielsen L.K."/>
            <person name="Marcellin E."/>
        </authorList>
    </citation>
    <scope>NUCLEOTIDE SEQUENCE [LARGE SCALE GENOMIC DNA]</scope>
    <source>
        <strain evidence="2 4">ATCC 55737</strain>
    </source>
</reference>
<name>A0AAC8YHX8_9ACTN</name>
<evidence type="ECO:0000313" key="3">
    <source>
        <dbReference type="EMBL" id="AOZ45613.1"/>
    </source>
</evidence>
<dbReference type="Proteomes" id="UP000178666">
    <property type="component" value="Chromosome"/>
</dbReference>
<accession>A0AAC8YHX8</accession>
<evidence type="ECO:0000313" key="2">
    <source>
        <dbReference type="EMBL" id="AMS06829.1"/>
    </source>
</evidence>
<dbReference type="InterPro" id="IPR018768">
    <property type="entry name" value="DUF2344"/>
</dbReference>
<evidence type="ECO:0000259" key="1">
    <source>
        <dbReference type="Pfam" id="PF10105"/>
    </source>
</evidence>
<gene>
    <name evidence="3" type="ORF">A8L58_01545</name>
    <name evidence="2" type="ORF">AXH35_16610</name>
</gene>
<sequence length="242" mass="26229">MHYAKRGSARFTSHRDFARAFERALNRARIPMSYSSGFHPHPRISYASASATGAASEAEYLEIGLSARCDPARVADGLGESLPTGMVVLRVAETDRTAFTELLTASAWLIEPGPETDLGPAVEDLMASASHLVTRMTKSGPREFDVRSAVIGMDVHEGAVRLMLRHLTPLVRPDDILTALARSAAGLDPADCRCTRLAQGRPVDPDDGVFTDLLDPFDGEPRRVWRDASTAFGNDCGIIGHR</sequence>